<keyword evidence="2 5" id="KW-0812">Transmembrane</keyword>
<organism evidence="7 8">
    <name type="scientific">Scomber scombrus</name>
    <name type="common">Atlantic mackerel</name>
    <name type="synonym">Scomber vernalis</name>
    <dbReference type="NCBI Taxonomy" id="13677"/>
    <lineage>
        <taxon>Eukaryota</taxon>
        <taxon>Metazoa</taxon>
        <taxon>Chordata</taxon>
        <taxon>Craniata</taxon>
        <taxon>Vertebrata</taxon>
        <taxon>Euteleostomi</taxon>
        <taxon>Actinopterygii</taxon>
        <taxon>Neopterygii</taxon>
        <taxon>Teleostei</taxon>
        <taxon>Neoteleostei</taxon>
        <taxon>Acanthomorphata</taxon>
        <taxon>Pelagiaria</taxon>
        <taxon>Scombriformes</taxon>
        <taxon>Scombridae</taxon>
        <taxon>Scomber</taxon>
    </lineage>
</organism>
<name>A0AAV1QGP1_SCOSC</name>
<accession>A0AAV1QGP1</accession>
<proteinExistence type="predicted"/>
<dbReference type="Gene3D" id="2.60.40.10">
    <property type="entry name" value="Immunoglobulins"/>
    <property type="match status" value="1"/>
</dbReference>
<dbReference type="Proteomes" id="UP001314229">
    <property type="component" value="Unassembled WGS sequence"/>
</dbReference>
<dbReference type="Pfam" id="PF07686">
    <property type="entry name" value="V-set"/>
    <property type="match status" value="1"/>
</dbReference>
<keyword evidence="3 5" id="KW-0472">Membrane</keyword>
<dbReference type="InterPro" id="IPR013106">
    <property type="entry name" value="Ig_V-set"/>
</dbReference>
<dbReference type="EMBL" id="CAWUFR010001256">
    <property type="protein sequence ID" value="CAK6983288.1"/>
    <property type="molecule type" value="Genomic_DNA"/>
</dbReference>
<feature type="region of interest" description="Disordered" evidence="4">
    <location>
        <begin position="199"/>
        <end position="233"/>
    </location>
</feature>
<feature type="compositionally biased region" description="Low complexity" evidence="4">
    <location>
        <begin position="271"/>
        <end position="281"/>
    </location>
</feature>
<feature type="compositionally biased region" description="Basic and acidic residues" evidence="4">
    <location>
        <begin position="213"/>
        <end position="223"/>
    </location>
</feature>
<dbReference type="InterPro" id="IPR050671">
    <property type="entry name" value="CD300_family_receptors"/>
</dbReference>
<evidence type="ECO:0000256" key="4">
    <source>
        <dbReference type="SAM" id="MobiDB-lite"/>
    </source>
</evidence>
<dbReference type="GO" id="GO:0004888">
    <property type="term" value="F:transmembrane signaling receptor activity"/>
    <property type="evidence" value="ECO:0007669"/>
    <property type="project" value="TreeGrafter"/>
</dbReference>
<sequence>MRPDTHFNHKNSEAVLQDGNIGLINAQIPIFRATEGQSITVQCDFARTGSKTYFCKDECEEKILEMYGVSAQRDRYSMRYKTRRGRSRLDVTITHLTKSDSGRYGCGLDRFLFIDPYQQFEIIVTNASTTTTTTTTTTTQSFRTTTSSAQTTDQSEQEQTAGGSGVLLYVGLTLVIIMLLFSVALLIFCKKISSKPKEHPEETEYANFTETSQVHEEIREGDGQSRSPPVENSVQTSVVYSVVTATASRPLSKTEDDSSDVVYTQVDFSNRPAASRSSAPSGQADNVIYSAPR</sequence>
<dbReference type="PANTHER" id="PTHR11860">
    <property type="entry name" value="POLYMERIC-IMMUNOGLOBULIN RECEPTOR"/>
    <property type="match status" value="1"/>
</dbReference>
<comment type="caution">
    <text evidence="7">The sequence shown here is derived from an EMBL/GenBank/DDBJ whole genome shotgun (WGS) entry which is preliminary data.</text>
</comment>
<evidence type="ECO:0000313" key="7">
    <source>
        <dbReference type="EMBL" id="CAK6983288.1"/>
    </source>
</evidence>
<dbReference type="SUPFAM" id="SSF48726">
    <property type="entry name" value="Immunoglobulin"/>
    <property type="match status" value="1"/>
</dbReference>
<feature type="transmembrane region" description="Helical" evidence="5">
    <location>
        <begin position="166"/>
        <end position="189"/>
    </location>
</feature>
<evidence type="ECO:0000259" key="6">
    <source>
        <dbReference type="Pfam" id="PF07686"/>
    </source>
</evidence>
<dbReference type="InterPro" id="IPR036179">
    <property type="entry name" value="Ig-like_dom_sf"/>
</dbReference>
<keyword evidence="8" id="KW-1185">Reference proteome</keyword>
<feature type="region of interest" description="Disordered" evidence="4">
    <location>
        <begin position="270"/>
        <end position="293"/>
    </location>
</feature>
<keyword evidence="5" id="KW-1133">Transmembrane helix</keyword>
<feature type="region of interest" description="Disordered" evidence="4">
    <location>
        <begin position="133"/>
        <end position="160"/>
    </location>
</feature>
<dbReference type="GO" id="GO:0005886">
    <property type="term" value="C:plasma membrane"/>
    <property type="evidence" value="ECO:0007669"/>
    <property type="project" value="TreeGrafter"/>
</dbReference>
<evidence type="ECO:0000256" key="5">
    <source>
        <dbReference type="SAM" id="Phobius"/>
    </source>
</evidence>
<dbReference type="PANTHER" id="PTHR11860:SF87">
    <property type="entry name" value="CMRF35-LIKE MOLECULE 8"/>
    <property type="match status" value="1"/>
</dbReference>
<evidence type="ECO:0000256" key="2">
    <source>
        <dbReference type="ARBA" id="ARBA00022692"/>
    </source>
</evidence>
<evidence type="ECO:0000256" key="1">
    <source>
        <dbReference type="ARBA" id="ARBA00004370"/>
    </source>
</evidence>
<comment type="subcellular location">
    <subcellularLocation>
        <location evidence="1">Membrane</location>
    </subcellularLocation>
</comment>
<gene>
    <name evidence="7" type="ORF">FSCOSCO3_A037854</name>
</gene>
<reference evidence="7 8" key="1">
    <citation type="submission" date="2024-01" db="EMBL/GenBank/DDBJ databases">
        <authorList>
            <person name="Alioto T."/>
            <person name="Alioto T."/>
            <person name="Gomez Garrido J."/>
        </authorList>
    </citation>
    <scope>NUCLEOTIDE SEQUENCE [LARGE SCALE GENOMIC DNA]</scope>
</reference>
<dbReference type="InterPro" id="IPR013783">
    <property type="entry name" value="Ig-like_fold"/>
</dbReference>
<evidence type="ECO:0000313" key="8">
    <source>
        <dbReference type="Proteomes" id="UP001314229"/>
    </source>
</evidence>
<dbReference type="AlphaFoldDB" id="A0AAV1QGP1"/>
<protein>
    <recommendedName>
        <fullName evidence="6">Immunoglobulin V-set domain-containing protein</fullName>
    </recommendedName>
</protein>
<feature type="domain" description="Immunoglobulin V-set" evidence="6">
    <location>
        <begin position="33"/>
        <end position="108"/>
    </location>
</feature>
<evidence type="ECO:0000256" key="3">
    <source>
        <dbReference type="ARBA" id="ARBA00023136"/>
    </source>
</evidence>